<dbReference type="InterPro" id="IPR004360">
    <property type="entry name" value="Glyas_Fos-R_dOase_dom"/>
</dbReference>
<reference evidence="2 3" key="1">
    <citation type="submission" date="2015-05" db="EMBL/GenBank/DDBJ databases">
        <title>Draft genome sequence of the bacterium Gordonia jacobaea a new member of the Gordonia genus.</title>
        <authorList>
            <person name="Jimenez-Galisteo G."/>
            <person name="Dominguez A."/>
            <person name="Munoz E."/>
            <person name="Vinas M."/>
        </authorList>
    </citation>
    <scope>NUCLEOTIDE SEQUENCE [LARGE SCALE GENOMIC DNA]</scope>
    <source>
        <strain evidence="3">mv1</strain>
    </source>
</reference>
<evidence type="ECO:0000259" key="1">
    <source>
        <dbReference type="PROSITE" id="PS51819"/>
    </source>
</evidence>
<dbReference type="PANTHER" id="PTHR33993:SF14">
    <property type="entry name" value="GB|AAF24581.1"/>
    <property type="match status" value="1"/>
</dbReference>
<feature type="domain" description="VOC" evidence="1">
    <location>
        <begin position="5"/>
        <end position="122"/>
    </location>
</feature>
<comment type="caution">
    <text evidence="2">The sequence shown here is derived from an EMBL/GenBank/DDBJ whole genome shotgun (WGS) entry which is preliminary data.</text>
</comment>
<dbReference type="CDD" id="cd06587">
    <property type="entry name" value="VOC"/>
    <property type="match status" value="1"/>
</dbReference>
<dbReference type="EMBL" id="LDTZ01000014">
    <property type="protein sequence ID" value="KNA92464.1"/>
    <property type="molecule type" value="Genomic_DNA"/>
</dbReference>
<proteinExistence type="predicted"/>
<dbReference type="PROSITE" id="PS51819">
    <property type="entry name" value="VOC"/>
    <property type="match status" value="2"/>
</dbReference>
<keyword evidence="3" id="KW-1185">Reference proteome</keyword>
<dbReference type="PANTHER" id="PTHR33993">
    <property type="entry name" value="GLYOXALASE-RELATED"/>
    <property type="match status" value="1"/>
</dbReference>
<dbReference type="Gene3D" id="3.10.180.10">
    <property type="entry name" value="2,3-Dihydroxybiphenyl 1,2-Dioxygenase, domain 1"/>
    <property type="match status" value="2"/>
</dbReference>
<dbReference type="InterPro" id="IPR037523">
    <property type="entry name" value="VOC_core"/>
</dbReference>
<evidence type="ECO:0000313" key="2">
    <source>
        <dbReference type="EMBL" id="KNA92464.1"/>
    </source>
</evidence>
<name>A0ABR5IFE0_9ACTN</name>
<feature type="domain" description="VOC" evidence="1">
    <location>
        <begin position="134"/>
        <end position="257"/>
    </location>
</feature>
<sequence>MATATISSMLLSTDDPQQLARWYATAFEAEPMSAPGGPDGPGYTIIELDGFYLMFDKRDDVSGRNPQGARTLLNVEVDDAAATAARLDALGATWISPLEDRDGNQFATVEDPDGNWLQLVSLSDEHEAQMSSPTSPYSGFAVRDTATTEQFYRDVLGMRVLRFPMGDNDILGIRINRGTTVLAYPKPDHQPATFTVLNIPVPDLAKSIDDLAARGVEFLRYDGFEHDERGIVHGNGVGPDIAWFTDPSGNVIALAQRGEQ</sequence>
<dbReference type="Proteomes" id="UP000037247">
    <property type="component" value="Unassembled WGS sequence"/>
</dbReference>
<dbReference type="RefSeq" id="WP_049697686.1">
    <property type="nucleotide sequence ID" value="NZ_JAQDQF010000002.1"/>
</dbReference>
<dbReference type="InterPro" id="IPR041581">
    <property type="entry name" value="Glyoxalase_6"/>
</dbReference>
<dbReference type="Pfam" id="PF00903">
    <property type="entry name" value="Glyoxalase"/>
    <property type="match status" value="1"/>
</dbReference>
<dbReference type="InterPro" id="IPR029068">
    <property type="entry name" value="Glyas_Bleomycin-R_OHBP_Dase"/>
</dbReference>
<protein>
    <submittedName>
        <fullName evidence="2">Glyoxalase</fullName>
    </submittedName>
</protein>
<organism evidence="2 3">
    <name type="scientific">Gordonia jacobaea</name>
    <dbReference type="NCBI Taxonomy" id="122202"/>
    <lineage>
        <taxon>Bacteria</taxon>
        <taxon>Bacillati</taxon>
        <taxon>Actinomycetota</taxon>
        <taxon>Actinomycetes</taxon>
        <taxon>Mycobacteriales</taxon>
        <taxon>Gordoniaceae</taxon>
        <taxon>Gordonia</taxon>
    </lineage>
</organism>
<dbReference type="InterPro" id="IPR052164">
    <property type="entry name" value="Anthracycline_SecMetBiosynth"/>
</dbReference>
<dbReference type="SUPFAM" id="SSF54593">
    <property type="entry name" value="Glyoxalase/Bleomycin resistance protein/Dihydroxybiphenyl dioxygenase"/>
    <property type="match status" value="2"/>
</dbReference>
<evidence type="ECO:0000313" key="3">
    <source>
        <dbReference type="Proteomes" id="UP000037247"/>
    </source>
</evidence>
<gene>
    <name evidence="2" type="ORF">ABW18_03850</name>
</gene>
<accession>A0ABR5IFE0</accession>
<dbReference type="Pfam" id="PF18029">
    <property type="entry name" value="Glyoxalase_6"/>
    <property type="match status" value="1"/>
</dbReference>